<gene>
    <name evidence="2" type="ORF">E1161_03115</name>
</gene>
<dbReference type="EMBL" id="SMKV01000003">
    <property type="protein sequence ID" value="TDC95957.1"/>
    <property type="molecule type" value="Genomic_DNA"/>
</dbReference>
<protein>
    <submittedName>
        <fullName evidence="2">DUF397 domain-containing protein</fullName>
    </submittedName>
</protein>
<keyword evidence="3" id="KW-1185">Reference proteome</keyword>
<dbReference type="InterPro" id="IPR007278">
    <property type="entry name" value="DUF397"/>
</dbReference>
<evidence type="ECO:0000259" key="1">
    <source>
        <dbReference type="Pfam" id="PF04149"/>
    </source>
</evidence>
<proteinExistence type="predicted"/>
<organism evidence="2 3">
    <name type="scientific">Saccharopolyspora aridisoli</name>
    <dbReference type="NCBI Taxonomy" id="2530385"/>
    <lineage>
        <taxon>Bacteria</taxon>
        <taxon>Bacillati</taxon>
        <taxon>Actinomycetota</taxon>
        <taxon>Actinomycetes</taxon>
        <taxon>Pseudonocardiales</taxon>
        <taxon>Pseudonocardiaceae</taxon>
        <taxon>Saccharopolyspora</taxon>
    </lineage>
</organism>
<feature type="domain" description="DUF397" evidence="1">
    <location>
        <begin position="11"/>
        <end position="45"/>
    </location>
</feature>
<evidence type="ECO:0000313" key="2">
    <source>
        <dbReference type="EMBL" id="TDC95957.1"/>
    </source>
</evidence>
<dbReference type="Proteomes" id="UP000294744">
    <property type="component" value="Unassembled WGS sequence"/>
</dbReference>
<name>A0A4R4UU24_9PSEU</name>
<comment type="caution">
    <text evidence="2">The sequence shown here is derived from an EMBL/GenBank/DDBJ whole genome shotgun (WGS) entry which is preliminary data.</text>
</comment>
<accession>A0A4R4UU24</accession>
<dbReference type="Pfam" id="PF04149">
    <property type="entry name" value="DUF397"/>
    <property type="match status" value="1"/>
</dbReference>
<reference evidence="2 3" key="1">
    <citation type="submission" date="2019-03" db="EMBL/GenBank/DDBJ databases">
        <title>Draft genome sequences of novel Actinobacteria.</title>
        <authorList>
            <person name="Sahin N."/>
            <person name="Ay H."/>
            <person name="Saygin H."/>
        </authorList>
    </citation>
    <scope>NUCLEOTIDE SEQUENCE [LARGE SCALE GENOMIC DNA]</scope>
    <source>
        <strain evidence="2 3">16K404</strain>
    </source>
</reference>
<evidence type="ECO:0000313" key="3">
    <source>
        <dbReference type="Proteomes" id="UP000294744"/>
    </source>
</evidence>
<dbReference type="OrthoDB" id="3635675at2"/>
<sequence>MRRTKRLLRVLNWRTSSRSGPSTNCGEVAVDVRTIAVRDSKNPDG</sequence>
<dbReference type="AlphaFoldDB" id="A0A4R4UU24"/>